<keyword evidence="1" id="KW-0812">Transmembrane</keyword>
<name>A0A0V0HB43_SOLCH</name>
<accession>A0A0V0HB43</accession>
<evidence type="ECO:0000313" key="2">
    <source>
        <dbReference type="EMBL" id="JAP17598.1"/>
    </source>
</evidence>
<keyword evidence="1" id="KW-1133">Transmembrane helix</keyword>
<feature type="transmembrane region" description="Helical" evidence="1">
    <location>
        <begin position="59"/>
        <end position="81"/>
    </location>
</feature>
<organism evidence="2">
    <name type="scientific">Solanum chacoense</name>
    <name type="common">Chaco potato</name>
    <dbReference type="NCBI Taxonomy" id="4108"/>
    <lineage>
        <taxon>Eukaryota</taxon>
        <taxon>Viridiplantae</taxon>
        <taxon>Streptophyta</taxon>
        <taxon>Embryophyta</taxon>
        <taxon>Tracheophyta</taxon>
        <taxon>Spermatophyta</taxon>
        <taxon>Magnoliopsida</taxon>
        <taxon>eudicotyledons</taxon>
        <taxon>Gunneridae</taxon>
        <taxon>Pentapetalae</taxon>
        <taxon>asterids</taxon>
        <taxon>lamiids</taxon>
        <taxon>Solanales</taxon>
        <taxon>Solanaceae</taxon>
        <taxon>Solanoideae</taxon>
        <taxon>Solaneae</taxon>
        <taxon>Solanum</taxon>
    </lineage>
</organism>
<keyword evidence="1" id="KW-0472">Membrane</keyword>
<feature type="transmembrane region" description="Helical" evidence="1">
    <location>
        <begin position="7"/>
        <end position="25"/>
    </location>
</feature>
<protein>
    <submittedName>
        <fullName evidence="2">Putative ovule protein</fullName>
    </submittedName>
</protein>
<reference evidence="2" key="1">
    <citation type="submission" date="2015-12" db="EMBL/GenBank/DDBJ databases">
        <title>Gene expression during late stages of embryo sac development: a critical building block for successful pollen-pistil interactions.</title>
        <authorList>
            <person name="Liu Y."/>
            <person name="Joly V."/>
            <person name="Sabar M."/>
            <person name="Matton D.P."/>
        </authorList>
    </citation>
    <scope>NUCLEOTIDE SEQUENCE</scope>
</reference>
<evidence type="ECO:0000256" key="1">
    <source>
        <dbReference type="SAM" id="Phobius"/>
    </source>
</evidence>
<dbReference type="EMBL" id="GEDG01022316">
    <property type="protein sequence ID" value="JAP17598.1"/>
    <property type="molecule type" value="Transcribed_RNA"/>
</dbReference>
<proteinExistence type="predicted"/>
<sequence>MHFLFSFSYYSLCFVLYTMKIWMFSSVDVQSNMLPVELNNCCLARHFRWVYEILGKVPFYGPLLCLIGKLMLAAMLGSLLLSLSCFGTTKFNFFVTKSPFGETTRLSTFLVLITLSGITQKSNLTGFSLVENCCLAWHLRWVFEI</sequence>
<dbReference type="AlphaFoldDB" id="A0A0V0HB43"/>